<organism evidence="4 5">
    <name type="scientific">Tumebacillus amylolyticus</name>
    <dbReference type="NCBI Taxonomy" id="2801339"/>
    <lineage>
        <taxon>Bacteria</taxon>
        <taxon>Bacillati</taxon>
        <taxon>Bacillota</taxon>
        <taxon>Bacilli</taxon>
        <taxon>Bacillales</taxon>
        <taxon>Alicyclobacillaceae</taxon>
        <taxon>Tumebacillus</taxon>
    </lineage>
</organism>
<dbReference type="RefSeq" id="WP_201636840.1">
    <property type="nucleotide sequence ID" value="NZ_JAEQNB010000005.1"/>
</dbReference>
<gene>
    <name evidence="4" type="primary">spoIIIAA</name>
    <name evidence="4" type="ORF">JJB07_16130</name>
</gene>
<keyword evidence="2" id="KW-0067">ATP-binding</keyword>
<reference evidence="4 5" key="1">
    <citation type="submission" date="2021-01" db="EMBL/GenBank/DDBJ databases">
        <title>Tumebacillus sp. strain ITR2 16S ribosomal RNA gene Genome sequencing and assembly.</title>
        <authorList>
            <person name="Kang M."/>
        </authorList>
    </citation>
    <scope>NUCLEOTIDE SEQUENCE [LARGE SCALE GENOMIC DNA]</scope>
    <source>
        <strain evidence="4 5">ITR2</strain>
    </source>
</reference>
<accession>A0ABS1JCZ8</accession>
<dbReference type="InterPro" id="IPR003593">
    <property type="entry name" value="AAA+_ATPase"/>
</dbReference>
<dbReference type="SUPFAM" id="SSF52540">
    <property type="entry name" value="P-loop containing nucleoside triphosphate hydrolases"/>
    <property type="match status" value="1"/>
</dbReference>
<keyword evidence="1" id="KW-0547">Nucleotide-binding</keyword>
<name>A0ABS1JCZ8_9BACL</name>
<dbReference type="InterPro" id="IPR014217">
    <property type="entry name" value="Spore_III_AA"/>
</dbReference>
<dbReference type="NCBIfam" id="TIGR02858">
    <property type="entry name" value="spore_III_AA"/>
    <property type="match status" value="1"/>
</dbReference>
<comment type="caution">
    <text evidence="4">The sequence shown here is derived from an EMBL/GenBank/DDBJ whole genome shotgun (WGS) entry which is preliminary data.</text>
</comment>
<dbReference type="EMBL" id="JAEQNB010000005">
    <property type="protein sequence ID" value="MBL0388146.1"/>
    <property type="molecule type" value="Genomic_DNA"/>
</dbReference>
<feature type="domain" description="AAA+ ATPase" evidence="3">
    <location>
        <begin position="169"/>
        <end position="318"/>
    </location>
</feature>
<dbReference type="Proteomes" id="UP000602284">
    <property type="component" value="Unassembled WGS sequence"/>
</dbReference>
<dbReference type="SMART" id="SM00382">
    <property type="entry name" value="AAA"/>
    <property type="match status" value="1"/>
</dbReference>
<dbReference type="InterPro" id="IPR027417">
    <property type="entry name" value="P-loop_NTPase"/>
</dbReference>
<proteinExistence type="predicted"/>
<keyword evidence="5" id="KW-1185">Reference proteome</keyword>
<evidence type="ECO:0000256" key="2">
    <source>
        <dbReference type="ARBA" id="ARBA00022840"/>
    </source>
</evidence>
<dbReference type="InterPro" id="IPR045735">
    <property type="entry name" value="Spore_III_AA_AAA+_ATPase"/>
</dbReference>
<sequence>MIVHNRLQTSTLDLEPVLREQIAPVLPLRLRQAVLSLPDEVRRHLEEVRIRLGRPLQVYYGGREAFVTLTGQTSPRAEDGHFIDEEDIAQTLNLMTHSSLYALEEELRRGYLTIPGGHRVGLAGRALLDGQGQLRGLKEITTFNLRIARDVRHAAEKIRHLLIDSAAYRLHNTLLISPPQCGKTTLLRDLARHLSCGTLHPKLPPQKVGIVDERSEVAASWRGVPQHDLGPRTDVLDACPKAEGMQMMIRSMSPHVLVTDEIGRPEDGAALLEAIHAGVHVITTAHGFGMHEVRNRPVLRQLFEQGAFHRYIVLSRRRGPCTIEGVFDKRGERVQTGSENHV</sequence>
<dbReference type="PANTHER" id="PTHR20953:SF3">
    <property type="entry name" value="P-LOOP CONTAINING NUCLEOSIDE TRIPHOSPHATE HYDROLASES SUPERFAMILY PROTEIN"/>
    <property type="match status" value="1"/>
</dbReference>
<dbReference type="Pfam" id="PF19568">
    <property type="entry name" value="Spore_III_AA"/>
    <property type="match status" value="1"/>
</dbReference>
<evidence type="ECO:0000313" key="4">
    <source>
        <dbReference type="EMBL" id="MBL0388146.1"/>
    </source>
</evidence>
<dbReference type="Gene3D" id="3.40.50.300">
    <property type="entry name" value="P-loop containing nucleotide triphosphate hydrolases"/>
    <property type="match status" value="1"/>
</dbReference>
<dbReference type="PANTHER" id="PTHR20953">
    <property type="entry name" value="KINASE-RELATED"/>
    <property type="match status" value="1"/>
</dbReference>
<evidence type="ECO:0000259" key="3">
    <source>
        <dbReference type="SMART" id="SM00382"/>
    </source>
</evidence>
<evidence type="ECO:0000313" key="5">
    <source>
        <dbReference type="Proteomes" id="UP000602284"/>
    </source>
</evidence>
<evidence type="ECO:0000256" key="1">
    <source>
        <dbReference type="ARBA" id="ARBA00022741"/>
    </source>
</evidence>
<protein>
    <submittedName>
        <fullName evidence="4">Stage III sporulation protein AA</fullName>
    </submittedName>
</protein>